<dbReference type="OrthoDB" id="6161020at2"/>
<evidence type="ECO:0000313" key="2">
    <source>
        <dbReference type="Proteomes" id="UP000319825"/>
    </source>
</evidence>
<gene>
    <name evidence="1" type="ORF">JD77_01259</name>
</gene>
<dbReference type="Proteomes" id="UP000319825">
    <property type="component" value="Unassembled WGS sequence"/>
</dbReference>
<proteinExistence type="predicted"/>
<sequence>MTVSGAQLQELQEYLAGLDYPLSREDLVRWGQENGLSTAALQLLRSLPAEQFGSPGELGDALRGLG</sequence>
<dbReference type="Pfam" id="PF11387">
    <property type="entry name" value="DUF2795"/>
    <property type="match status" value="1"/>
</dbReference>
<dbReference type="EMBL" id="VLKE01000001">
    <property type="protein sequence ID" value="TWH66307.1"/>
    <property type="molecule type" value="Genomic_DNA"/>
</dbReference>
<reference evidence="1 2" key="1">
    <citation type="submission" date="2019-07" db="EMBL/GenBank/DDBJ databases">
        <title>R&amp;d 2014.</title>
        <authorList>
            <person name="Klenk H.-P."/>
        </authorList>
    </citation>
    <scope>NUCLEOTIDE SEQUENCE [LARGE SCALE GENOMIC DNA]</scope>
    <source>
        <strain evidence="1 2">DSM 43868</strain>
    </source>
</reference>
<protein>
    <submittedName>
        <fullName evidence="1">Uncharacterized protein DUF2795</fullName>
    </submittedName>
</protein>
<dbReference type="AlphaFoldDB" id="A0A562I5L8"/>
<organism evidence="1 2">
    <name type="scientific">Micromonospora olivasterospora</name>
    <dbReference type="NCBI Taxonomy" id="1880"/>
    <lineage>
        <taxon>Bacteria</taxon>
        <taxon>Bacillati</taxon>
        <taxon>Actinomycetota</taxon>
        <taxon>Actinomycetes</taxon>
        <taxon>Micromonosporales</taxon>
        <taxon>Micromonosporaceae</taxon>
        <taxon>Micromonospora</taxon>
    </lineage>
</organism>
<accession>A0A562I5L8</accession>
<evidence type="ECO:0000313" key="1">
    <source>
        <dbReference type="EMBL" id="TWH66307.1"/>
    </source>
</evidence>
<dbReference type="InterPro" id="IPR021527">
    <property type="entry name" value="DUF2795"/>
</dbReference>
<name>A0A562I5L8_MICOL</name>
<dbReference type="RefSeq" id="WP_145773433.1">
    <property type="nucleotide sequence ID" value="NZ_BAAATQ010000031.1"/>
</dbReference>
<comment type="caution">
    <text evidence="1">The sequence shown here is derived from an EMBL/GenBank/DDBJ whole genome shotgun (WGS) entry which is preliminary data.</text>
</comment>
<keyword evidence="2" id="KW-1185">Reference proteome</keyword>